<evidence type="ECO:0000313" key="3">
    <source>
        <dbReference type="EMBL" id="CAB4141820.1"/>
    </source>
</evidence>
<keyword evidence="2" id="KW-0472">Membrane</keyword>
<feature type="transmembrane region" description="Helical" evidence="2">
    <location>
        <begin position="340"/>
        <end position="362"/>
    </location>
</feature>
<gene>
    <name evidence="3" type="ORF">UFOVP419_48</name>
</gene>
<evidence type="ECO:0000256" key="2">
    <source>
        <dbReference type="SAM" id="Phobius"/>
    </source>
</evidence>
<organism evidence="3">
    <name type="scientific">uncultured Caudovirales phage</name>
    <dbReference type="NCBI Taxonomy" id="2100421"/>
    <lineage>
        <taxon>Viruses</taxon>
        <taxon>Duplodnaviria</taxon>
        <taxon>Heunggongvirae</taxon>
        <taxon>Uroviricota</taxon>
        <taxon>Caudoviricetes</taxon>
        <taxon>Peduoviridae</taxon>
        <taxon>Maltschvirus</taxon>
        <taxon>Maltschvirus maltsch</taxon>
    </lineage>
</organism>
<sequence>MSNMFLNIVSTFKNDGIKKANSELGAFSKQASGLGFSLSKVGAALAGFGIVAKSVEFTKTSIDSARDLERNLFSVQTVFADMAPIMEKFTQNAHNIGLSQKDAAKASVFLGSVLKQSGFSMEDVTEQTQKLVGLGVDLAATYGYDVQEALLGMTALFRGEYDPIEKFGVAMKQSEINSELAARGLNNLEGAARRNAEQVIRMELLYQRAADATGAFTGQSGNLFVEQKKLQAQFENMQAAVGTQLLPVMGELVQALVPLVDELLPRLSEMVTNSLPAFQGLTDLIKDMSDATSNTGATVKLFADALGAFFSFVAGNFGLLLTLTALIGGVTIAIQAFAAASAWIVANPVGAAIILLGSAFLIGADGARRLTEDVNLAGASLEAFNGNLEGAAETGVYVGGKFGMLKLDFVEATTEAKNLAREVKNADDAKLGRLKDELMGVKISAEAASAEVRRMRRYAGVPDKVITAGTTPSATSTGGASDAAEKAAREAEKAARELADAQEKAAREAAQEQERIAKELQDALDEAARKEEERIRKREDAYKSFGDSVKSIFGGIKDSIMAAFSLPELGNSVNSITRNIKKLLERTKAFATNITSLSQQGLSNELLQQVIAAGPMEGGRLAQALAGAGGGFIGELNQAYSQFGSIASDIAGVGTRSAFGNQEVINNYYQIEVSGGVGSGPTIGKAIVDAIKSYERTSGAVWQGA</sequence>
<evidence type="ECO:0000256" key="1">
    <source>
        <dbReference type="SAM" id="MobiDB-lite"/>
    </source>
</evidence>
<keyword evidence="2" id="KW-1133">Transmembrane helix</keyword>
<feature type="compositionally biased region" description="Low complexity" evidence="1">
    <location>
        <begin position="467"/>
        <end position="482"/>
    </location>
</feature>
<feature type="transmembrane region" description="Helical" evidence="2">
    <location>
        <begin position="309"/>
        <end position="334"/>
    </location>
</feature>
<reference evidence="3" key="1">
    <citation type="submission" date="2020-04" db="EMBL/GenBank/DDBJ databases">
        <authorList>
            <person name="Chiriac C."/>
            <person name="Salcher M."/>
            <person name="Ghai R."/>
            <person name="Kavagutti S V."/>
        </authorList>
    </citation>
    <scope>NUCLEOTIDE SEQUENCE</scope>
</reference>
<dbReference type="EMBL" id="LR796401">
    <property type="protein sequence ID" value="CAB4141820.1"/>
    <property type="molecule type" value="Genomic_DNA"/>
</dbReference>
<name>A0A6J5M9E1_9CAUD</name>
<proteinExistence type="predicted"/>
<keyword evidence="2" id="KW-0812">Transmembrane</keyword>
<protein>
    <submittedName>
        <fullName evidence="3">Uncharacterized protein</fullName>
    </submittedName>
</protein>
<feature type="region of interest" description="Disordered" evidence="1">
    <location>
        <begin position="467"/>
        <end position="496"/>
    </location>
</feature>
<feature type="compositionally biased region" description="Basic and acidic residues" evidence="1">
    <location>
        <begin position="483"/>
        <end position="496"/>
    </location>
</feature>
<accession>A0A6J5M9E1</accession>